<dbReference type="GO" id="GO:0015276">
    <property type="term" value="F:ligand-gated monoatomic ion channel activity"/>
    <property type="evidence" value="ECO:0007669"/>
    <property type="project" value="InterPro"/>
</dbReference>
<dbReference type="InterPro" id="IPR001320">
    <property type="entry name" value="Iontro_rcpt_C"/>
</dbReference>
<evidence type="ECO:0000256" key="3">
    <source>
        <dbReference type="ARBA" id="ARBA00022729"/>
    </source>
</evidence>
<dbReference type="PROSITE" id="PS01039">
    <property type="entry name" value="SBP_BACTERIAL_3"/>
    <property type="match status" value="1"/>
</dbReference>
<keyword evidence="2" id="KW-0813">Transport</keyword>
<dbReference type="GO" id="GO:0005576">
    <property type="term" value="C:extracellular region"/>
    <property type="evidence" value="ECO:0007669"/>
    <property type="project" value="TreeGrafter"/>
</dbReference>
<evidence type="ECO:0000259" key="5">
    <source>
        <dbReference type="SMART" id="SM00062"/>
    </source>
</evidence>
<evidence type="ECO:0000259" key="6">
    <source>
        <dbReference type="SMART" id="SM00079"/>
    </source>
</evidence>
<dbReference type="SMART" id="SM00062">
    <property type="entry name" value="PBPb"/>
    <property type="match status" value="1"/>
</dbReference>
<dbReference type="AlphaFoldDB" id="A0A2T5G7P4"/>
<comment type="similarity">
    <text evidence="1 4">Belongs to the bacterial solute-binding protein 3 family.</text>
</comment>
<feature type="domain" description="Solute-binding protein family 3/N-terminal" evidence="5">
    <location>
        <begin position="57"/>
        <end position="280"/>
    </location>
</feature>
<dbReference type="InterPro" id="IPR018313">
    <property type="entry name" value="SBP_3_CS"/>
</dbReference>
<gene>
    <name evidence="7" type="ORF">BLITH_1180</name>
</gene>
<dbReference type="PROSITE" id="PS51257">
    <property type="entry name" value="PROKAR_LIPOPROTEIN"/>
    <property type="match status" value="1"/>
</dbReference>
<dbReference type="Proteomes" id="UP000244016">
    <property type="component" value="Unassembled WGS sequence"/>
</dbReference>
<name>A0A2T5G7P4_9BACL</name>
<dbReference type="InterPro" id="IPR001638">
    <property type="entry name" value="Solute-binding_3/MltF_N"/>
</dbReference>
<proteinExistence type="inferred from homology"/>
<keyword evidence="3" id="KW-0732">Signal</keyword>
<dbReference type="EMBL" id="PEBW01000003">
    <property type="protein sequence ID" value="PTQ52213.1"/>
    <property type="molecule type" value="Genomic_DNA"/>
</dbReference>
<accession>A0A2T5G7P4</accession>
<dbReference type="Gene3D" id="3.40.190.10">
    <property type="entry name" value="Periplasmic binding protein-like II"/>
    <property type="match status" value="2"/>
</dbReference>
<dbReference type="SUPFAM" id="SSF53850">
    <property type="entry name" value="Periplasmic binding protein-like II"/>
    <property type="match status" value="1"/>
</dbReference>
<evidence type="ECO:0000256" key="1">
    <source>
        <dbReference type="ARBA" id="ARBA00010333"/>
    </source>
</evidence>
<dbReference type="SMART" id="SM00079">
    <property type="entry name" value="PBPe"/>
    <property type="match status" value="1"/>
</dbReference>
<dbReference type="PANTHER" id="PTHR30085">
    <property type="entry name" value="AMINO ACID ABC TRANSPORTER PERMEASE"/>
    <property type="match status" value="1"/>
</dbReference>
<evidence type="ECO:0000256" key="2">
    <source>
        <dbReference type="ARBA" id="ARBA00022448"/>
    </source>
</evidence>
<dbReference type="GO" id="GO:0016020">
    <property type="term" value="C:membrane"/>
    <property type="evidence" value="ECO:0007669"/>
    <property type="project" value="InterPro"/>
</dbReference>
<dbReference type="PANTHER" id="PTHR30085:SF6">
    <property type="entry name" value="ABC TRANSPORTER GLUTAMINE-BINDING PROTEIN GLNH"/>
    <property type="match status" value="1"/>
</dbReference>
<dbReference type="GO" id="GO:0006865">
    <property type="term" value="P:amino acid transport"/>
    <property type="evidence" value="ECO:0007669"/>
    <property type="project" value="TreeGrafter"/>
</dbReference>
<reference evidence="7 8" key="1">
    <citation type="submission" date="2017-08" db="EMBL/GenBank/DDBJ databases">
        <title>Burning lignite coal seam in the remote Altai Mountains harbors a hydrogen-driven thermophilic microbial community.</title>
        <authorList>
            <person name="Kadnikov V.V."/>
            <person name="Mardanov A.V."/>
            <person name="Ivasenko D."/>
            <person name="Beletsky A.V."/>
            <person name="Karnachuk O.V."/>
            <person name="Ravin N.V."/>
        </authorList>
    </citation>
    <scope>NUCLEOTIDE SEQUENCE [LARGE SCALE GENOMIC DNA]</scope>
    <source>
        <strain evidence="7">AL31</strain>
    </source>
</reference>
<sequence>MFEKLSWRKLGAVLLALLLIAGLAACGQGGSSSPGGGKDTGASTGSPTLDAIKQRGKLVAGVKYDTKLFGYKDPATGKVEGFDVDLARLLAEKILGDPNKVELVEVTSKTRIPMLKNGDIDVIIATMTITKKRMEEIDFSNAYYVAGQSLLVPKGSRIRGIQDLDETTTVIGVKGSTSVQNIREKAPKANVAEYDNYADAFNALRSGKGDALTTDNVILLGMRQQDPNYVLVGGLFTTEPYGIGIRKGDQVFVKYVNDFLKEIKANGKYAEIYKKWLQEEPQEKDLKAIDGDFTIPEGS</sequence>
<comment type="caution">
    <text evidence="7">The sequence shown here is derived from an EMBL/GenBank/DDBJ whole genome shotgun (WGS) entry which is preliminary data.</text>
</comment>
<dbReference type="InterPro" id="IPR051455">
    <property type="entry name" value="Bact_solute-bind_prot3"/>
</dbReference>
<organism evidence="7 8">
    <name type="scientific">Brockia lithotrophica</name>
    <dbReference type="NCBI Taxonomy" id="933949"/>
    <lineage>
        <taxon>Bacteria</taxon>
        <taxon>Bacillati</taxon>
        <taxon>Bacillota</taxon>
        <taxon>Bacilli</taxon>
        <taxon>Bacillales</taxon>
        <taxon>Bacillales Family X. Incertae Sedis</taxon>
        <taxon>Brockia</taxon>
    </lineage>
</organism>
<evidence type="ECO:0000313" key="8">
    <source>
        <dbReference type="Proteomes" id="UP000244016"/>
    </source>
</evidence>
<dbReference type="CDD" id="cd13690">
    <property type="entry name" value="PBP2_GluB"/>
    <property type="match status" value="1"/>
</dbReference>
<evidence type="ECO:0000256" key="4">
    <source>
        <dbReference type="RuleBase" id="RU003744"/>
    </source>
</evidence>
<dbReference type="Pfam" id="PF00497">
    <property type="entry name" value="SBP_bac_3"/>
    <property type="match status" value="1"/>
</dbReference>
<feature type="domain" description="Ionotropic glutamate receptor C-terminal" evidence="6">
    <location>
        <begin position="57"/>
        <end position="279"/>
    </location>
</feature>
<dbReference type="GO" id="GO:0030288">
    <property type="term" value="C:outer membrane-bounded periplasmic space"/>
    <property type="evidence" value="ECO:0007669"/>
    <property type="project" value="TreeGrafter"/>
</dbReference>
<protein>
    <submittedName>
        <fullName evidence="7">Glutamine ABC transporter, periplasmic glutamine-binding protein</fullName>
    </submittedName>
</protein>
<evidence type="ECO:0000313" key="7">
    <source>
        <dbReference type="EMBL" id="PTQ52213.1"/>
    </source>
</evidence>